<dbReference type="InterPro" id="IPR044929">
    <property type="entry name" value="DNA/RNA_non-sp_Endonuclease_sf"/>
</dbReference>
<keyword evidence="2" id="KW-0812">Transmembrane</keyword>
<protein>
    <submittedName>
        <fullName evidence="4">DNA-entry nuclease</fullName>
    </submittedName>
</protein>
<dbReference type="STRING" id="33960.TY91_12765"/>
<feature type="region of interest" description="Disordered" evidence="1">
    <location>
        <begin position="72"/>
        <end position="98"/>
    </location>
</feature>
<comment type="caution">
    <text evidence="4">The sequence shown here is derived from an EMBL/GenBank/DDBJ whole genome shotgun (WGS) entry which is preliminary data.</text>
</comment>
<accession>A0A0R2B998</accession>
<keyword evidence="2" id="KW-0472">Membrane</keyword>
<dbReference type="Proteomes" id="UP000051845">
    <property type="component" value="Unassembled WGS sequence"/>
</dbReference>
<dbReference type="EMBL" id="AYYR01000043">
    <property type="protein sequence ID" value="KRM75918.1"/>
    <property type="molecule type" value="Genomic_DNA"/>
</dbReference>
<sequence length="300" mass="33440">MVIFSSLKATYRGEDSMPKRYRRYHNSFFTYLVLFVAMIVGISAATDGQSNSKTAASQPTITSQVSSLIKSVTTGSNNSSSGTNGIDTSTSTGTGTTKARGTTALANLRYRDQQIVQVNKNVPTFTQAQLSTTRGPWQEYHHLDSLNRVTGADALLNKALMPTAEREPLYVDPTGFHNKRVTYDGQMDWLYNRSHLIGYQLTGQNNNLKNLMTGTRSLNAPDMEQYEDEVASYLKEHPHSYLRYQVTPIFKAKELVARGVHMQGESIGDKQVRFNIYIFNVQPGATIDYDTGYSTVSNTQ</sequence>
<proteinExistence type="predicted"/>
<dbReference type="AlphaFoldDB" id="A0A0R2B998"/>
<feature type="compositionally biased region" description="Low complexity" evidence="1">
    <location>
        <begin position="73"/>
        <end position="98"/>
    </location>
</feature>
<organism evidence="4 5">
    <name type="scientific">Secundilactobacillus collinoides DSM 20515 = JCM 1123</name>
    <dbReference type="NCBI Taxonomy" id="1423733"/>
    <lineage>
        <taxon>Bacteria</taxon>
        <taxon>Bacillati</taxon>
        <taxon>Bacillota</taxon>
        <taxon>Bacilli</taxon>
        <taxon>Lactobacillales</taxon>
        <taxon>Lactobacillaceae</taxon>
        <taxon>Secundilactobacillus</taxon>
    </lineage>
</organism>
<dbReference type="Pfam" id="PF13930">
    <property type="entry name" value="Endonuclea_NS_2"/>
    <property type="match status" value="1"/>
</dbReference>
<gene>
    <name evidence="4" type="ORF">FC82_GL002075</name>
</gene>
<keyword evidence="2" id="KW-1133">Transmembrane helix</keyword>
<reference evidence="4 5" key="1">
    <citation type="journal article" date="2015" name="Genome Announc.">
        <title>Expanding the biotechnology potential of lactobacilli through comparative genomics of 213 strains and associated genera.</title>
        <authorList>
            <person name="Sun Z."/>
            <person name="Harris H.M."/>
            <person name="McCann A."/>
            <person name="Guo C."/>
            <person name="Argimon S."/>
            <person name="Zhang W."/>
            <person name="Yang X."/>
            <person name="Jeffery I.B."/>
            <person name="Cooney J.C."/>
            <person name="Kagawa T.F."/>
            <person name="Liu W."/>
            <person name="Song Y."/>
            <person name="Salvetti E."/>
            <person name="Wrobel A."/>
            <person name="Rasinkangas P."/>
            <person name="Parkhill J."/>
            <person name="Rea M.C."/>
            <person name="O'Sullivan O."/>
            <person name="Ritari J."/>
            <person name="Douillard F.P."/>
            <person name="Paul Ross R."/>
            <person name="Yang R."/>
            <person name="Briner A.E."/>
            <person name="Felis G.E."/>
            <person name="de Vos W.M."/>
            <person name="Barrangou R."/>
            <person name="Klaenhammer T.R."/>
            <person name="Caufield P.W."/>
            <person name="Cui Y."/>
            <person name="Zhang H."/>
            <person name="O'Toole P.W."/>
        </authorList>
    </citation>
    <scope>NUCLEOTIDE SEQUENCE [LARGE SCALE GENOMIC DNA]</scope>
    <source>
        <strain evidence="4 5">DSM 20515</strain>
    </source>
</reference>
<dbReference type="InterPro" id="IPR044927">
    <property type="entry name" value="Endonuclea_NS_2"/>
</dbReference>
<evidence type="ECO:0000313" key="4">
    <source>
        <dbReference type="EMBL" id="KRM75918.1"/>
    </source>
</evidence>
<dbReference type="PATRIC" id="fig|1423733.4.peg.2178"/>
<feature type="transmembrane region" description="Helical" evidence="2">
    <location>
        <begin position="28"/>
        <end position="46"/>
    </location>
</feature>
<evidence type="ECO:0000256" key="2">
    <source>
        <dbReference type="SAM" id="Phobius"/>
    </source>
</evidence>
<evidence type="ECO:0000313" key="5">
    <source>
        <dbReference type="Proteomes" id="UP000051845"/>
    </source>
</evidence>
<evidence type="ECO:0000259" key="3">
    <source>
        <dbReference type="Pfam" id="PF13930"/>
    </source>
</evidence>
<name>A0A0R2B998_SECCO</name>
<feature type="domain" description="Type VII secretion system protein EssD-like" evidence="3">
    <location>
        <begin position="132"/>
        <end position="266"/>
    </location>
</feature>
<evidence type="ECO:0000256" key="1">
    <source>
        <dbReference type="SAM" id="MobiDB-lite"/>
    </source>
</evidence>
<dbReference type="Gene3D" id="3.40.570.10">
    <property type="entry name" value="Extracellular Endonuclease, subunit A"/>
    <property type="match status" value="1"/>
</dbReference>